<feature type="domain" description="Solute-binding protein family 3/N-terminal" evidence="6">
    <location>
        <begin position="36"/>
        <end position="282"/>
    </location>
</feature>
<keyword evidence="3" id="KW-0564">Palmitate</keyword>
<reference evidence="7" key="1">
    <citation type="submission" date="2020-06" db="EMBL/GenBank/DDBJ databases">
        <title>Insight into the genomes of haloalkaliphilic bacilli from Kenyan soda lakes.</title>
        <authorList>
            <person name="Mwirichia R."/>
            <person name="Villamizar G.C."/>
            <person name="Poehlein A."/>
            <person name="Mugweru J."/>
            <person name="Kipnyargis A."/>
            <person name="Kiplimo D."/>
            <person name="Orwa P."/>
            <person name="Daniel R."/>
        </authorList>
    </citation>
    <scope>NUCLEOTIDE SEQUENCE</scope>
    <source>
        <strain evidence="7">B1096_S55</strain>
    </source>
</reference>
<dbReference type="SMART" id="SM00062">
    <property type="entry name" value="PBPb"/>
    <property type="match status" value="1"/>
</dbReference>
<comment type="caution">
    <text evidence="7">The sequence shown here is derived from an EMBL/GenBank/DDBJ whole genome shotgun (WGS) entry which is preliminary data.</text>
</comment>
<dbReference type="InterPro" id="IPR005770">
    <property type="entry name" value="PhnD"/>
</dbReference>
<dbReference type="RefSeq" id="WP_257823127.1">
    <property type="nucleotide sequence ID" value="NZ_JABXYM010000002.1"/>
</dbReference>
<comment type="similarity">
    <text evidence="1">Belongs to the phosphate/phosphite/phosphonate binding protein family.</text>
</comment>
<dbReference type="NCBIfam" id="TIGR01098">
    <property type="entry name" value="3A0109s03R"/>
    <property type="match status" value="1"/>
</dbReference>
<evidence type="ECO:0000256" key="3">
    <source>
        <dbReference type="ARBA" id="ARBA00023139"/>
    </source>
</evidence>
<gene>
    <name evidence="7" type="ORF">HXA33_19725</name>
</gene>
<keyword evidence="8" id="KW-1185">Reference proteome</keyword>
<keyword evidence="4" id="KW-0449">Lipoprotein</keyword>
<evidence type="ECO:0000259" key="6">
    <source>
        <dbReference type="SMART" id="SM00062"/>
    </source>
</evidence>
<dbReference type="EMBL" id="JABXYM010000002">
    <property type="protein sequence ID" value="MCR6098743.1"/>
    <property type="molecule type" value="Genomic_DNA"/>
</dbReference>
<evidence type="ECO:0000313" key="8">
    <source>
        <dbReference type="Proteomes" id="UP001057753"/>
    </source>
</evidence>
<name>A0A9Q4B5J9_SALAG</name>
<dbReference type="PROSITE" id="PS51257">
    <property type="entry name" value="PROKAR_LIPOPROTEIN"/>
    <property type="match status" value="1"/>
</dbReference>
<sequence length="306" mass="33573">MTFYKTSTFVLGMSILFLSACGSDSADGQSGYEPESLTVQFVPSQNAETLEAKAAPLEDLLEEELDIDVEVSVSTNYTTVVEAMASGQVDVGFLPPNAYVQAHDEQEAAEVILQAQRYGVNEDGSPTEDLVDFYLSMFITSADSEIESVADLEGKTIALQDFTSSAGYVWPAAALMDEGIDPLTDINPLILQGHDAAVTAVLNGEADAAAIFQDARNVVVNDFPDVFEETKVIAFTEEIPNDTISVRPDMTDEWKERIQQAFINIGESEEGKEIIRDIYTHEGYVESEDGNFEIVREYADRVKTEE</sequence>
<dbReference type="GO" id="GO:0055085">
    <property type="term" value="P:transmembrane transport"/>
    <property type="evidence" value="ECO:0007669"/>
    <property type="project" value="InterPro"/>
</dbReference>
<dbReference type="Proteomes" id="UP001057753">
    <property type="component" value="Unassembled WGS sequence"/>
</dbReference>
<evidence type="ECO:0000256" key="2">
    <source>
        <dbReference type="ARBA" id="ARBA00022729"/>
    </source>
</evidence>
<dbReference type="CDD" id="cd01071">
    <property type="entry name" value="PBP2_PhnD_like"/>
    <property type="match status" value="1"/>
</dbReference>
<dbReference type="Pfam" id="PF12974">
    <property type="entry name" value="Phosphonate-bd"/>
    <property type="match status" value="1"/>
</dbReference>
<dbReference type="InterPro" id="IPR001638">
    <property type="entry name" value="Solute-binding_3/MltF_N"/>
</dbReference>
<evidence type="ECO:0000256" key="5">
    <source>
        <dbReference type="SAM" id="SignalP"/>
    </source>
</evidence>
<dbReference type="SUPFAM" id="SSF53850">
    <property type="entry name" value="Periplasmic binding protein-like II"/>
    <property type="match status" value="1"/>
</dbReference>
<feature type="chain" id="PRO_5040199560" evidence="5">
    <location>
        <begin position="27"/>
        <end position="306"/>
    </location>
</feature>
<evidence type="ECO:0000313" key="7">
    <source>
        <dbReference type="EMBL" id="MCR6098743.1"/>
    </source>
</evidence>
<accession>A0A9Q4B5J9</accession>
<dbReference type="PANTHER" id="PTHR35841">
    <property type="entry name" value="PHOSPHONATES-BINDING PERIPLASMIC PROTEIN"/>
    <property type="match status" value="1"/>
</dbReference>
<dbReference type="AlphaFoldDB" id="A0A9Q4B5J9"/>
<dbReference type="GO" id="GO:0043190">
    <property type="term" value="C:ATP-binding cassette (ABC) transporter complex"/>
    <property type="evidence" value="ECO:0007669"/>
    <property type="project" value="InterPro"/>
</dbReference>
<proteinExistence type="inferred from homology"/>
<dbReference type="PANTHER" id="PTHR35841:SF1">
    <property type="entry name" value="PHOSPHONATES-BINDING PERIPLASMIC PROTEIN"/>
    <property type="match status" value="1"/>
</dbReference>
<dbReference type="Gene3D" id="3.40.190.10">
    <property type="entry name" value="Periplasmic binding protein-like II"/>
    <property type="match status" value="2"/>
</dbReference>
<evidence type="ECO:0000256" key="1">
    <source>
        <dbReference type="ARBA" id="ARBA00007162"/>
    </source>
</evidence>
<protein>
    <submittedName>
        <fullName evidence="7">Phosphate/phosphite/phosphonate ABC transporter substrate-binding protein</fullName>
    </submittedName>
</protein>
<evidence type="ECO:0000256" key="4">
    <source>
        <dbReference type="ARBA" id="ARBA00023288"/>
    </source>
</evidence>
<keyword evidence="2 5" id="KW-0732">Signal</keyword>
<organism evidence="7 8">
    <name type="scientific">Salipaludibacillus agaradhaerens</name>
    <name type="common">Bacillus agaradhaerens</name>
    <dbReference type="NCBI Taxonomy" id="76935"/>
    <lineage>
        <taxon>Bacteria</taxon>
        <taxon>Bacillati</taxon>
        <taxon>Bacillota</taxon>
        <taxon>Bacilli</taxon>
        <taxon>Bacillales</taxon>
        <taxon>Bacillaceae</taxon>
    </lineage>
</organism>
<feature type="signal peptide" evidence="5">
    <location>
        <begin position="1"/>
        <end position="26"/>
    </location>
</feature>